<organism evidence="3 4">
    <name type="scientific">Cereibacter azotoformans</name>
    <dbReference type="NCBI Taxonomy" id="43057"/>
    <lineage>
        <taxon>Bacteria</taxon>
        <taxon>Pseudomonadati</taxon>
        <taxon>Pseudomonadota</taxon>
        <taxon>Alphaproteobacteria</taxon>
        <taxon>Rhodobacterales</taxon>
        <taxon>Paracoccaceae</taxon>
        <taxon>Cereibacter</taxon>
    </lineage>
</organism>
<protein>
    <recommendedName>
        <fullName evidence="2">Hypervirulence associated protein TUDOR domain-containing protein</fullName>
    </recommendedName>
</protein>
<feature type="compositionally biased region" description="Basic and acidic residues" evidence="1">
    <location>
        <begin position="20"/>
        <end position="34"/>
    </location>
</feature>
<dbReference type="EMBL" id="QAOT01000010">
    <property type="protein sequence ID" value="PTR17994.1"/>
    <property type="molecule type" value="Genomic_DNA"/>
</dbReference>
<dbReference type="Pfam" id="PF11160">
    <property type="entry name" value="Hva1_TUDOR"/>
    <property type="match status" value="1"/>
</dbReference>
<dbReference type="Gene3D" id="2.30.30.1060">
    <property type="match status" value="1"/>
</dbReference>
<accession>A0A2T5K6F1</accession>
<dbReference type="RefSeq" id="WP_108221185.1">
    <property type="nucleotide sequence ID" value="NZ_CP090022.1"/>
</dbReference>
<evidence type="ECO:0000259" key="2">
    <source>
        <dbReference type="Pfam" id="PF11160"/>
    </source>
</evidence>
<name>A0A2T5K6F1_9RHOB</name>
<dbReference type="AlphaFoldDB" id="A0A2T5K6F1"/>
<feature type="compositionally biased region" description="Basic residues" evidence="1">
    <location>
        <begin position="59"/>
        <end position="69"/>
    </location>
</feature>
<evidence type="ECO:0000256" key="1">
    <source>
        <dbReference type="SAM" id="MobiDB-lite"/>
    </source>
</evidence>
<gene>
    <name evidence="3" type="ORF">C8J28_110119</name>
</gene>
<proteinExistence type="predicted"/>
<feature type="domain" description="Hypervirulence associated protein TUDOR" evidence="2">
    <location>
        <begin position="8"/>
        <end position="66"/>
    </location>
</feature>
<dbReference type="InterPro" id="IPR021331">
    <property type="entry name" value="Hva1_TUDOR"/>
</dbReference>
<dbReference type="OrthoDB" id="71751at2"/>
<reference evidence="3 4" key="1">
    <citation type="submission" date="2018-04" db="EMBL/GenBank/DDBJ databases">
        <title>Genomic Encyclopedia of Type Strains, Phase III (KMG-III): the genomes of soil and plant-associated and newly described type strains.</title>
        <authorList>
            <person name="Whitman W."/>
        </authorList>
    </citation>
    <scope>NUCLEOTIDE SEQUENCE [LARGE SCALE GENOMIC DNA]</scope>
    <source>
        <strain evidence="3 4">KA25</strain>
    </source>
</reference>
<feature type="region of interest" description="Disordered" evidence="1">
    <location>
        <begin position="1"/>
        <end position="69"/>
    </location>
</feature>
<dbReference type="Proteomes" id="UP000244060">
    <property type="component" value="Unassembled WGS sequence"/>
</dbReference>
<sequence length="69" mass="7658">MAKELRQGDKVAWNTSQGETEGRIVKKQTRDTKIKGHKVSASPDDPQYVVQSDKTGAKAAHKPQALRKK</sequence>
<evidence type="ECO:0000313" key="4">
    <source>
        <dbReference type="Proteomes" id="UP000244060"/>
    </source>
</evidence>
<evidence type="ECO:0000313" key="3">
    <source>
        <dbReference type="EMBL" id="PTR17994.1"/>
    </source>
</evidence>
<keyword evidence="4" id="KW-1185">Reference proteome</keyword>
<comment type="caution">
    <text evidence="3">The sequence shown here is derived from an EMBL/GenBank/DDBJ whole genome shotgun (WGS) entry which is preliminary data.</text>
</comment>